<protein>
    <submittedName>
        <fullName evidence="2">Uncharacterized protein</fullName>
    </submittedName>
</protein>
<name>A0A915IF37_ROMCU</name>
<evidence type="ECO:0000313" key="2">
    <source>
        <dbReference type="WBParaSite" id="nRc.2.0.1.t11836-RA"/>
    </source>
</evidence>
<dbReference type="WBParaSite" id="nRc.2.0.1.t11836-RA">
    <property type="protein sequence ID" value="nRc.2.0.1.t11836-RA"/>
    <property type="gene ID" value="nRc.2.0.1.g11836"/>
</dbReference>
<evidence type="ECO:0000313" key="1">
    <source>
        <dbReference type="Proteomes" id="UP000887565"/>
    </source>
</evidence>
<reference evidence="2" key="1">
    <citation type="submission" date="2022-11" db="UniProtKB">
        <authorList>
            <consortium name="WormBaseParasite"/>
        </authorList>
    </citation>
    <scope>IDENTIFICATION</scope>
</reference>
<proteinExistence type="predicted"/>
<keyword evidence="1" id="KW-1185">Reference proteome</keyword>
<dbReference type="Proteomes" id="UP000887565">
    <property type="component" value="Unplaced"/>
</dbReference>
<accession>A0A915IF37</accession>
<dbReference type="AlphaFoldDB" id="A0A915IF37"/>
<organism evidence="1 2">
    <name type="scientific">Romanomermis culicivorax</name>
    <name type="common">Nematode worm</name>
    <dbReference type="NCBI Taxonomy" id="13658"/>
    <lineage>
        <taxon>Eukaryota</taxon>
        <taxon>Metazoa</taxon>
        <taxon>Ecdysozoa</taxon>
        <taxon>Nematoda</taxon>
        <taxon>Enoplea</taxon>
        <taxon>Dorylaimia</taxon>
        <taxon>Mermithida</taxon>
        <taxon>Mermithoidea</taxon>
        <taxon>Mermithidae</taxon>
        <taxon>Romanomermis</taxon>
    </lineage>
</organism>
<sequence length="127" mass="15001">MLSTQCYRTKGEFSFRSIWLEITVGHFPQNCSYPFRLKADFQHERFKLLDLPFSTERIVDSLNRSAENPLSVRKDNCNFAKNDRRLRPTKRKLPFAVVTFPRLYSVPSKKAINNPYITASWYSGYRL</sequence>